<dbReference type="GO" id="GO:0010212">
    <property type="term" value="P:response to ionizing radiation"/>
    <property type="evidence" value="ECO:0007669"/>
    <property type="project" value="TreeGrafter"/>
</dbReference>
<dbReference type="CDD" id="cd04491">
    <property type="entry name" value="SoSSB_OBF"/>
    <property type="match status" value="1"/>
</dbReference>
<organism evidence="2 3">
    <name type="scientific">Cenarchaeum symbiosum (strain A)</name>
    <dbReference type="NCBI Taxonomy" id="414004"/>
    <lineage>
        <taxon>Archaea</taxon>
        <taxon>Nitrososphaerota</taxon>
        <taxon>Candidatus Cenarchaeales</taxon>
        <taxon>Candidatus Cenarchaeaceae</taxon>
        <taxon>Candidatus Cenarchaeum</taxon>
    </lineage>
</organism>
<name>A0RYZ5_CENSY</name>
<dbReference type="PATRIC" id="fig|414004.10.peg.1789"/>
<dbReference type="InterPro" id="IPR051231">
    <property type="entry name" value="SOSS-B"/>
</dbReference>
<dbReference type="KEGG" id="csy:CENSYa_1954"/>
<dbReference type="PANTHER" id="PTHR13356">
    <property type="entry name" value="OB FOLD NUCLEIC ACID BINDING PROTEIN-RELATED"/>
    <property type="match status" value="1"/>
</dbReference>
<dbReference type="AlphaFoldDB" id="A0RYZ5"/>
<proteinExistence type="predicted"/>
<dbReference type="GO" id="GO:0003677">
    <property type="term" value="F:DNA binding"/>
    <property type="evidence" value="ECO:0007669"/>
    <property type="project" value="UniProtKB-KW"/>
</dbReference>
<dbReference type="HOGENOM" id="CLU_577000_0_0_2"/>
<evidence type="ECO:0000256" key="1">
    <source>
        <dbReference type="ARBA" id="ARBA00023125"/>
    </source>
</evidence>
<dbReference type="Proteomes" id="UP000000758">
    <property type="component" value="Chromosome"/>
</dbReference>
<dbReference type="STRING" id="414004.CENSYa_1954"/>
<evidence type="ECO:0000313" key="2">
    <source>
        <dbReference type="EMBL" id="ABK78562.1"/>
    </source>
</evidence>
<evidence type="ECO:0000313" key="3">
    <source>
        <dbReference type="Proteomes" id="UP000000758"/>
    </source>
</evidence>
<dbReference type="Gene3D" id="2.40.50.140">
    <property type="entry name" value="Nucleic acid-binding proteins"/>
    <property type="match status" value="2"/>
</dbReference>
<sequence length="468" mass="50301">MSDFEELMGKLMELKPDLDRAAIENLIREKKERIGAGYLTDQGALFLVAGELNVKLDAPARSDVVIKDLRAGAKDVSLEARMLNMSQTKEYSRKDGTPFKLRTMTVYDGDESGTKTASVKLWDDKANLEGIDSLGPGDLVKILRAYVRADRDGTPTINIGSDSGLEKSGNTSSIPGIEKITRDISTVSEGEKDLAVSGTIDGQIGTIRFTNSRGEPGTALRFRMKGSGSSPVKVVVWGKDEKNLPAVISQDSKTVLLGVRAKMAEQGLEVHGNESTLIKVEGSDEITPVTARILSVRKSPSGSTLILGVNEKKNLLQISDTGGQTDELAAGDIMECMPSKVHGNSITLDSGSYARKMSDSDSLPKRGDLRTKIKDVADGGNYCIEAVVLNAPEKRDILTRAGDTVELGEMLVGDDTGEIPLKGWRDQARMIEGLKAGQKFSAANLNARAGLEGRIELVLVAYSDMEPA</sequence>
<reference evidence="2 3" key="1">
    <citation type="journal article" date="2006" name="Proc. Natl. Acad. Sci. U.S.A.">
        <title>Genomic analysis of the uncultivated marine crenarchaeote Cenarchaeum symbiosum.</title>
        <authorList>
            <person name="Hallam S.J."/>
            <person name="Konstantinidis K.T."/>
            <person name="Putnam N."/>
            <person name="Schleper C."/>
            <person name="Watanabe Y."/>
            <person name="Sugahara J."/>
            <person name="Preston C."/>
            <person name="de la Torre J."/>
            <person name="Richardson P.M."/>
            <person name="DeLong E.F."/>
        </authorList>
    </citation>
    <scope>NUCLEOTIDE SEQUENCE [LARGE SCALE GENOMIC DNA]</scope>
    <source>
        <strain evidence="3">A</strain>
    </source>
</reference>
<keyword evidence="1 2" id="KW-0238">DNA-binding</keyword>
<dbReference type="PANTHER" id="PTHR13356:SF0">
    <property type="entry name" value="SOSS COMPLEX SUBUNIT B HOMOLOG"/>
    <property type="match status" value="1"/>
</dbReference>
<accession>A0RYZ5</accession>
<dbReference type="InterPro" id="IPR012340">
    <property type="entry name" value="NA-bd_OB-fold"/>
</dbReference>
<gene>
    <name evidence="2" type="ordered locus">CENSYa_1954</name>
</gene>
<dbReference type="GO" id="GO:0000724">
    <property type="term" value="P:double-strand break repair via homologous recombination"/>
    <property type="evidence" value="ECO:0007669"/>
    <property type="project" value="TreeGrafter"/>
</dbReference>
<keyword evidence="3" id="KW-1185">Reference proteome</keyword>
<dbReference type="SUPFAM" id="SSF50249">
    <property type="entry name" value="Nucleic acid-binding proteins"/>
    <property type="match status" value="2"/>
</dbReference>
<dbReference type="EMBL" id="DP000238">
    <property type="protein sequence ID" value="ABK78562.1"/>
    <property type="molecule type" value="Genomic_DNA"/>
</dbReference>
<dbReference type="EnsemblBacteria" id="ABK78562">
    <property type="protein sequence ID" value="ABK78562"/>
    <property type="gene ID" value="CENSYa_1954"/>
</dbReference>
<protein>
    <submittedName>
        <fullName evidence="2">Single-stranded DNA-binding replication protein A, large (70 kD) subunit</fullName>
    </submittedName>
</protein>